<feature type="compositionally biased region" description="Gly residues" evidence="1">
    <location>
        <begin position="110"/>
        <end position="143"/>
    </location>
</feature>
<feature type="compositionally biased region" description="Pro residues" evidence="1">
    <location>
        <begin position="89"/>
        <end position="98"/>
    </location>
</feature>
<keyword evidence="2" id="KW-0732">Signal</keyword>
<evidence type="ECO:0000313" key="3">
    <source>
        <dbReference type="EMBL" id="VBA48075.1"/>
    </source>
</evidence>
<gene>
    <name evidence="3" type="ORF">LAUMK142_01099</name>
</gene>
<dbReference type="EMBL" id="UPHU01000001">
    <property type="protein sequence ID" value="VBA48075.1"/>
    <property type="molecule type" value="Genomic_DNA"/>
</dbReference>
<protein>
    <recommendedName>
        <fullName evidence="5">Chitin-binding type-2 domain-containing protein</fullName>
    </recommendedName>
</protein>
<feature type="chain" id="PRO_5038491674" description="Chitin-binding type-2 domain-containing protein" evidence="2">
    <location>
        <begin position="26"/>
        <end position="143"/>
    </location>
</feature>
<organism evidence="3 4">
    <name type="scientific">Mycobacterium pseudokansasii</name>
    <dbReference type="NCBI Taxonomy" id="2341080"/>
    <lineage>
        <taxon>Bacteria</taxon>
        <taxon>Bacillati</taxon>
        <taxon>Actinomycetota</taxon>
        <taxon>Actinomycetes</taxon>
        <taxon>Mycobacteriales</taxon>
        <taxon>Mycobacteriaceae</taxon>
        <taxon>Mycobacterium</taxon>
    </lineage>
</organism>
<feature type="signal peptide" evidence="2">
    <location>
        <begin position="1"/>
        <end position="25"/>
    </location>
</feature>
<evidence type="ECO:0000256" key="1">
    <source>
        <dbReference type="SAM" id="MobiDB-lite"/>
    </source>
</evidence>
<accession>A0A498QM62</accession>
<evidence type="ECO:0008006" key="5">
    <source>
        <dbReference type="Google" id="ProtNLM"/>
    </source>
</evidence>
<dbReference type="AlphaFoldDB" id="A0A498QM62"/>
<sequence length="143" mass="13602">MRHLLPRCGAAAALTLTLAFLPVLGVGAPAISRADDNCPVGWVWNNVSQQCELASTPGSAAGPTHIGPPPPGTPGGVYGPGGWGGPGGPEGPPAPGEPYGPYGPQWGVPGTPGGIGSPGQIGGIGGPGGFGGPGGMGDAGGRR</sequence>
<name>A0A498QM62_9MYCO</name>
<keyword evidence="4" id="KW-1185">Reference proteome</keyword>
<dbReference type="Proteomes" id="UP000268285">
    <property type="component" value="Unassembled WGS sequence"/>
</dbReference>
<evidence type="ECO:0000313" key="4">
    <source>
        <dbReference type="Proteomes" id="UP000268285"/>
    </source>
</evidence>
<evidence type="ECO:0000256" key="2">
    <source>
        <dbReference type="SAM" id="SignalP"/>
    </source>
</evidence>
<feature type="compositionally biased region" description="Low complexity" evidence="1">
    <location>
        <begin position="99"/>
        <end position="109"/>
    </location>
</feature>
<feature type="region of interest" description="Disordered" evidence="1">
    <location>
        <begin position="54"/>
        <end position="143"/>
    </location>
</feature>
<feature type="compositionally biased region" description="Gly residues" evidence="1">
    <location>
        <begin position="74"/>
        <end position="88"/>
    </location>
</feature>
<reference evidence="3 4" key="1">
    <citation type="submission" date="2018-09" db="EMBL/GenBank/DDBJ databases">
        <authorList>
            <person name="Tagini F."/>
        </authorList>
    </citation>
    <scope>NUCLEOTIDE SEQUENCE [LARGE SCALE GENOMIC DNA]</scope>
    <source>
        <strain evidence="3 4">MK142</strain>
    </source>
</reference>
<proteinExistence type="predicted"/>